<dbReference type="AlphaFoldDB" id="A0A951QTZ3"/>
<comment type="caution">
    <text evidence="3">The sequence shown here is derived from an EMBL/GenBank/DDBJ whole genome shotgun (WGS) entry which is preliminary data.</text>
</comment>
<dbReference type="Proteomes" id="UP000729701">
    <property type="component" value="Unassembled WGS sequence"/>
</dbReference>
<dbReference type="CDD" id="cd02224">
    <property type="entry name" value="cupin_SPO2919-like"/>
    <property type="match status" value="1"/>
</dbReference>
<dbReference type="InterPro" id="IPR013096">
    <property type="entry name" value="Cupin_2"/>
</dbReference>
<dbReference type="Pfam" id="PF07883">
    <property type="entry name" value="Cupin_2"/>
    <property type="match status" value="1"/>
</dbReference>
<proteinExistence type="predicted"/>
<accession>A0A951QTZ3</accession>
<dbReference type="Gene3D" id="2.60.120.10">
    <property type="entry name" value="Jelly Rolls"/>
    <property type="match status" value="1"/>
</dbReference>
<evidence type="ECO:0000313" key="3">
    <source>
        <dbReference type="EMBL" id="MBW4671898.1"/>
    </source>
</evidence>
<evidence type="ECO:0000256" key="1">
    <source>
        <dbReference type="ARBA" id="ARBA00022723"/>
    </source>
</evidence>
<protein>
    <submittedName>
        <fullName evidence="3">Cupin domain-containing protein</fullName>
    </submittedName>
</protein>
<dbReference type="SUPFAM" id="SSF51182">
    <property type="entry name" value="RmlC-like cupins"/>
    <property type="match status" value="1"/>
</dbReference>
<dbReference type="GO" id="GO:0046872">
    <property type="term" value="F:metal ion binding"/>
    <property type="evidence" value="ECO:0007669"/>
    <property type="project" value="UniProtKB-KW"/>
</dbReference>
<keyword evidence="1" id="KW-0479">Metal-binding</keyword>
<dbReference type="InterPro" id="IPR014710">
    <property type="entry name" value="RmlC-like_jellyroll"/>
</dbReference>
<evidence type="ECO:0000313" key="4">
    <source>
        <dbReference type="Proteomes" id="UP000729701"/>
    </source>
</evidence>
<feature type="domain" description="Cupin type-2" evidence="2">
    <location>
        <begin position="45"/>
        <end position="116"/>
    </location>
</feature>
<name>A0A951QTZ3_9CYAN</name>
<gene>
    <name evidence="3" type="ORF">KME60_31845</name>
</gene>
<dbReference type="InterPro" id="IPR051610">
    <property type="entry name" value="GPI/OXD"/>
</dbReference>
<reference evidence="3" key="1">
    <citation type="submission" date="2021-05" db="EMBL/GenBank/DDBJ databases">
        <authorList>
            <person name="Pietrasiak N."/>
            <person name="Ward R."/>
            <person name="Stajich J.E."/>
            <person name="Kurbessoian T."/>
        </authorList>
    </citation>
    <scope>NUCLEOTIDE SEQUENCE</scope>
    <source>
        <strain evidence="3">GSE-NOS-MK-12-04C</strain>
    </source>
</reference>
<reference evidence="3" key="2">
    <citation type="journal article" date="2022" name="Microbiol. Resour. Announc.">
        <title>Metagenome Sequencing to Explore Phylogenomics of Terrestrial Cyanobacteria.</title>
        <authorList>
            <person name="Ward R.D."/>
            <person name="Stajich J.E."/>
            <person name="Johansen J.R."/>
            <person name="Huntemann M."/>
            <person name="Clum A."/>
            <person name="Foster B."/>
            <person name="Foster B."/>
            <person name="Roux S."/>
            <person name="Palaniappan K."/>
            <person name="Varghese N."/>
            <person name="Mukherjee S."/>
            <person name="Reddy T.B.K."/>
            <person name="Daum C."/>
            <person name="Copeland A."/>
            <person name="Chen I.A."/>
            <person name="Ivanova N.N."/>
            <person name="Kyrpides N.C."/>
            <person name="Shapiro N."/>
            <person name="Eloe-Fadrosh E.A."/>
            <person name="Pietrasiak N."/>
        </authorList>
    </citation>
    <scope>NUCLEOTIDE SEQUENCE</scope>
    <source>
        <strain evidence="3">GSE-NOS-MK-12-04C</strain>
    </source>
</reference>
<dbReference type="PANTHER" id="PTHR35848">
    <property type="entry name" value="OXALATE-BINDING PROTEIN"/>
    <property type="match status" value="1"/>
</dbReference>
<organism evidence="3 4">
    <name type="scientific">Cyanomargarita calcarea GSE-NOS-MK-12-04C</name>
    <dbReference type="NCBI Taxonomy" id="2839659"/>
    <lineage>
        <taxon>Bacteria</taxon>
        <taxon>Bacillati</taxon>
        <taxon>Cyanobacteriota</taxon>
        <taxon>Cyanophyceae</taxon>
        <taxon>Nostocales</taxon>
        <taxon>Cyanomargaritaceae</taxon>
        <taxon>Cyanomargarita</taxon>
    </lineage>
</organism>
<dbReference type="InterPro" id="IPR011051">
    <property type="entry name" value="RmlC_Cupin_sf"/>
</dbReference>
<sequence length="153" mass="16994">MIIDPQNVPSRTTSNYPEQFKHLIAGRIKQALGNAAGLKNFGVNLVTLAPGSCSALRHWHTRQDEFIYVLEGEVTLITNAGSQILQPGMIVGFPASEEDGHQLVNKSQRPVVYLEVGDRTVDDEVNYPDNDLIAKASPYGWIFTHKDGTLYER</sequence>
<dbReference type="PANTHER" id="PTHR35848:SF9">
    <property type="entry name" value="SLL1358 PROTEIN"/>
    <property type="match status" value="1"/>
</dbReference>
<dbReference type="EMBL" id="JAHHGZ010000056">
    <property type="protein sequence ID" value="MBW4671898.1"/>
    <property type="molecule type" value="Genomic_DNA"/>
</dbReference>
<evidence type="ECO:0000259" key="2">
    <source>
        <dbReference type="Pfam" id="PF07883"/>
    </source>
</evidence>